<evidence type="ECO:0000256" key="6">
    <source>
        <dbReference type="ARBA" id="ARBA00022927"/>
    </source>
</evidence>
<keyword evidence="6" id="KW-0653">Protein transport</keyword>
<dbReference type="InterPro" id="IPR016024">
    <property type="entry name" value="ARM-type_fold"/>
</dbReference>
<keyword evidence="7" id="KW-0539">Nucleus</keyword>
<keyword evidence="10" id="KW-1185">Reference proteome</keyword>
<dbReference type="InterPro" id="IPR001494">
    <property type="entry name" value="Importin-beta_N"/>
</dbReference>
<dbReference type="Proteomes" id="UP000660262">
    <property type="component" value="Unassembled WGS sequence"/>
</dbReference>
<comment type="subcellular location">
    <subcellularLocation>
        <location evidence="2">Cytoplasm</location>
    </subcellularLocation>
    <subcellularLocation>
        <location evidence="1">Nucleus</location>
    </subcellularLocation>
</comment>
<evidence type="ECO:0000256" key="1">
    <source>
        <dbReference type="ARBA" id="ARBA00004123"/>
    </source>
</evidence>
<dbReference type="GO" id="GO:0006611">
    <property type="term" value="P:protein export from nucleus"/>
    <property type="evidence" value="ECO:0007669"/>
    <property type="project" value="TreeGrafter"/>
</dbReference>
<organism evidence="9 10">
    <name type="scientific">Pycnococcus provasolii</name>
    <dbReference type="NCBI Taxonomy" id="41880"/>
    <lineage>
        <taxon>Eukaryota</taxon>
        <taxon>Viridiplantae</taxon>
        <taxon>Chlorophyta</taxon>
        <taxon>Pseudoscourfieldiophyceae</taxon>
        <taxon>Pseudoscourfieldiales</taxon>
        <taxon>Pycnococcaceae</taxon>
        <taxon>Pycnococcus</taxon>
    </lineage>
</organism>
<dbReference type="PANTHER" id="PTHR10997:SF8">
    <property type="entry name" value="EXPORTIN-2"/>
    <property type="match status" value="1"/>
</dbReference>
<proteinExistence type="inferred from homology"/>
<dbReference type="InterPro" id="IPR011989">
    <property type="entry name" value="ARM-like"/>
</dbReference>
<dbReference type="InterPro" id="IPR013713">
    <property type="entry name" value="XPO2_central"/>
</dbReference>
<comment type="caution">
    <text evidence="9">The sequence shown here is derived from an EMBL/GenBank/DDBJ whole genome shotgun (WGS) entry which is preliminary data.</text>
</comment>
<evidence type="ECO:0000313" key="10">
    <source>
        <dbReference type="Proteomes" id="UP000660262"/>
    </source>
</evidence>
<dbReference type="GO" id="GO:0005635">
    <property type="term" value="C:nuclear envelope"/>
    <property type="evidence" value="ECO:0007669"/>
    <property type="project" value="TreeGrafter"/>
</dbReference>
<evidence type="ECO:0000256" key="5">
    <source>
        <dbReference type="ARBA" id="ARBA00022490"/>
    </source>
</evidence>
<dbReference type="PANTHER" id="PTHR10997">
    <property type="entry name" value="IMPORTIN-7, 8, 11"/>
    <property type="match status" value="1"/>
</dbReference>
<dbReference type="GO" id="GO:0006606">
    <property type="term" value="P:protein import into nucleus"/>
    <property type="evidence" value="ECO:0007669"/>
    <property type="project" value="TreeGrafter"/>
</dbReference>
<sequence length="1052" mass="112530">MEQLATSFHGSLATAQDQRQAAEASLRSYASSAGYGPAVLSLIAGGSASLPFPPHEAPAVILAASVHFKNTIKRRWTEDSGDVDATSGPISDADKEQIKPMVVQLACSPSLAPNVQAQISEALAIISKHDFPHRWSTLLPELVANLNKPTDATSAAVEADLLATTGVLSAANAIFKRYRGQVESAELNVELKTVLDTFAMPLLAKTKQLAAIRDQLSQPATAGGADSPAANALRQCLRCSRLVNRIFFSLHSTTLPEVFEDHLGDWMGEFQAQLAFENASLAQDGTDAAASAKFASSSPLLDVKASVCENLSNYILRFEEEFQPYLAPFSAQVWQLLMASQSASSAADPLSISAIGFLTSVAKSVHHKLFQDESALTNIVQHVVVPNVKLSEEEVELFDFNYTEYVRRDLEGSDNDTRRRSACELLQALCAKFPERVTALTTAYVGQLMTEYASNPANAWRGKDVAMQLVLALAVRGKTAATGATGINTLVNISEFFTGNIVPELRSAAASPSAELPTPSAVLACDALKFVTTFRSHLPKETLLGLFPDLIKLLGVSNNVVHSYAAICLERILALREGTTRASPPKIAGAELAPVLEQLLTRLFACFDFPDSKENEYAMKCLMRVLGALEPAHVFPIFEAIVPKLCAIIAEVSANPSKPNFNHALFEALASIVADVVRHAKAGGGDPPAVCRRIEALVFPTFQLVLQNDVQEFAPYIFQIMALLLEAQEPVRGGVATSGGADSGAVTSSIPEVYLTLFPVLLSPLLWERRGNVPALVRLLEAYLTRGVLDKASAQLQGVLGVFQKLVANKAHDHEGFYILNAVTASLDLATFQPYVSTILTLLFSRLQTSSTLKFSKYFVVYFSLFSLRFGPEAIVASIEAVQAGVFGNLLQGVLVPTATSHVSGDSECTMCCAALMALLVQRAQMLSEMGAFGGVLGAAVALAERASGDGGSMGAGPSTAPADDEEPGADVEYGVTFATLMHARRDSANAPIERMVTSIGDPRQHVASQIGALQRTHPNLVTSAALMQHITNPNLRERLGEWLVKGGVALQ</sequence>
<dbReference type="OrthoDB" id="3268246at2759"/>
<evidence type="ECO:0000256" key="4">
    <source>
        <dbReference type="ARBA" id="ARBA00022448"/>
    </source>
</evidence>
<accession>A0A830HDD3</accession>
<keyword evidence="5" id="KW-0963">Cytoplasm</keyword>
<dbReference type="Pfam" id="PF08506">
    <property type="entry name" value="Cse1"/>
    <property type="match status" value="1"/>
</dbReference>
<dbReference type="InterPro" id="IPR005043">
    <property type="entry name" value="XPO2_C"/>
</dbReference>
<dbReference type="GO" id="GO:0005829">
    <property type="term" value="C:cytosol"/>
    <property type="evidence" value="ECO:0007669"/>
    <property type="project" value="TreeGrafter"/>
</dbReference>
<name>A0A830HDD3_9CHLO</name>
<reference evidence="9" key="1">
    <citation type="submission" date="2020-10" db="EMBL/GenBank/DDBJ databases">
        <title>Unveiling of a novel bifunctional photoreceptor, Dualchrome1, isolated from a cosmopolitan green alga.</title>
        <authorList>
            <person name="Suzuki S."/>
            <person name="Kawachi M."/>
        </authorList>
    </citation>
    <scope>NUCLEOTIDE SEQUENCE</scope>
    <source>
        <strain evidence="9">NIES 2893</strain>
    </source>
</reference>
<dbReference type="Pfam" id="PF03378">
    <property type="entry name" value="CAS_CSE1"/>
    <property type="match status" value="1"/>
</dbReference>
<dbReference type="Gene3D" id="1.25.10.10">
    <property type="entry name" value="Leucine-rich Repeat Variant"/>
    <property type="match status" value="1"/>
</dbReference>
<evidence type="ECO:0000256" key="2">
    <source>
        <dbReference type="ARBA" id="ARBA00004496"/>
    </source>
</evidence>
<dbReference type="AlphaFoldDB" id="A0A830HDD3"/>
<evidence type="ECO:0000256" key="7">
    <source>
        <dbReference type="ARBA" id="ARBA00023242"/>
    </source>
</evidence>
<dbReference type="PROSITE" id="PS50166">
    <property type="entry name" value="IMPORTIN_B_NT"/>
    <property type="match status" value="1"/>
</dbReference>
<dbReference type="SUPFAM" id="SSF48371">
    <property type="entry name" value="ARM repeat"/>
    <property type="match status" value="1"/>
</dbReference>
<evidence type="ECO:0000256" key="3">
    <source>
        <dbReference type="ARBA" id="ARBA00008669"/>
    </source>
</evidence>
<dbReference type="Pfam" id="PF03810">
    <property type="entry name" value="IBN_N"/>
    <property type="match status" value="1"/>
</dbReference>
<gene>
    <name evidence="9" type="ORF">PPROV_000379700</name>
</gene>
<evidence type="ECO:0000313" key="9">
    <source>
        <dbReference type="EMBL" id="GHP05045.1"/>
    </source>
</evidence>
<protein>
    <recommendedName>
        <fullName evidence="8">Importin N-terminal domain-containing protein</fullName>
    </recommendedName>
</protein>
<dbReference type="GO" id="GO:0005049">
    <property type="term" value="F:nuclear export signal receptor activity"/>
    <property type="evidence" value="ECO:0007669"/>
    <property type="project" value="TreeGrafter"/>
</dbReference>
<dbReference type="EMBL" id="BNJQ01000009">
    <property type="protein sequence ID" value="GHP05045.1"/>
    <property type="molecule type" value="Genomic_DNA"/>
</dbReference>
<dbReference type="SMART" id="SM00913">
    <property type="entry name" value="IBN_N"/>
    <property type="match status" value="1"/>
</dbReference>
<keyword evidence="4" id="KW-0813">Transport</keyword>
<feature type="domain" description="Importin N-terminal" evidence="8">
    <location>
        <begin position="22"/>
        <end position="108"/>
    </location>
</feature>
<evidence type="ECO:0000259" key="8">
    <source>
        <dbReference type="PROSITE" id="PS50166"/>
    </source>
</evidence>
<comment type="similarity">
    <text evidence="3">Belongs to the XPO2/CSE1 family.</text>
</comment>
<dbReference type="GO" id="GO:0031267">
    <property type="term" value="F:small GTPase binding"/>
    <property type="evidence" value="ECO:0007669"/>
    <property type="project" value="InterPro"/>
</dbReference>